<feature type="compositionally biased region" description="Basic and acidic residues" evidence="1">
    <location>
        <begin position="27"/>
        <end position="36"/>
    </location>
</feature>
<evidence type="ECO:0000313" key="3">
    <source>
        <dbReference type="Proteomes" id="UP000467164"/>
    </source>
</evidence>
<gene>
    <name evidence="2" type="ORF">MSHO_20370</name>
</gene>
<dbReference type="EMBL" id="AP022572">
    <property type="protein sequence ID" value="BBX56692.1"/>
    <property type="molecule type" value="Genomic_DNA"/>
</dbReference>
<dbReference type="AlphaFoldDB" id="A0A7I7LB08"/>
<evidence type="ECO:0000313" key="2">
    <source>
        <dbReference type="EMBL" id="BBX56692.1"/>
    </source>
</evidence>
<dbReference type="Proteomes" id="UP000467164">
    <property type="component" value="Chromosome"/>
</dbReference>
<accession>A0A7I7LB08</accession>
<dbReference type="KEGG" id="msho:MSHO_20370"/>
<evidence type="ECO:0000256" key="1">
    <source>
        <dbReference type="SAM" id="MobiDB-lite"/>
    </source>
</evidence>
<keyword evidence="3" id="KW-1185">Reference proteome</keyword>
<protein>
    <submittedName>
        <fullName evidence="2">Uncharacterized protein</fullName>
    </submittedName>
</protein>
<sequence length="123" mass="13774">MDAQRDRAFAWAQWGRHQLVRPAQPARPREVRDQPQRPRLHPQVFSPPARTGHGLAVQGIDRRVEGFQHQQRGHIDAADGGPDGVPAQVVDQRFDLREFGHLFSVPMVATGCPSAGKHHEKCP</sequence>
<reference evidence="2 3" key="1">
    <citation type="journal article" date="2019" name="Emerg. Microbes Infect.">
        <title>Comprehensive subspecies identification of 175 nontuberculous mycobacteria species based on 7547 genomic profiles.</title>
        <authorList>
            <person name="Matsumoto Y."/>
            <person name="Kinjo T."/>
            <person name="Motooka D."/>
            <person name="Nabeya D."/>
            <person name="Jung N."/>
            <person name="Uechi K."/>
            <person name="Horii T."/>
            <person name="Iida T."/>
            <person name="Fujita J."/>
            <person name="Nakamura S."/>
        </authorList>
    </citation>
    <scope>NUCLEOTIDE SEQUENCE [LARGE SCALE GENOMIC DNA]</scope>
    <source>
        <strain evidence="2 3">JCM 12657</strain>
    </source>
</reference>
<feature type="region of interest" description="Disordered" evidence="1">
    <location>
        <begin position="20"/>
        <end position="53"/>
    </location>
</feature>
<proteinExistence type="predicted"/>
<name>A0A7I7LB08_9MYCO</name>
<organism evidence="2 3">
    <name type="scientific">Mycobacterium shottsii</name>
    <dbReference type="NCBI Taxonomy" id="133549"/>
    <lineage>
        <taxon>Bacteria</taxon>
        <taxon>Bacillati</taxon>
        <taxon>Actinomycetota</taxon>
        <taxon>Actinomycetes</taxon>
        <taxon>Mycobacteriales</taxon>
        <taxon>Mycobacteriaceae</taxon>
        <taxon>Mycobacterium</taxon>
        <taxon>Mycobacterium ulcerans group</taxon>
    </lineage>
</organism>